<dbReference type="Pfam" id="PF00171">
    <property type="entry name" value="Aldedh"/>
    <property type="match status" value="1"/>
</dbReference>
<comment type="caution">
    <text evidence="4">The sequence shown here is derived from an EMBL/GenBank/DDBJ whole genome shotgun (WGS) entry which is preliminary data.</text>
</comment>
<protein>
    <submittedName>
        <fullName evidence="4">Aldehyde dehydrogenase EutE</fullName>
    </submittedName>
</protein>
<evidence type="ECO:0000256" key="2">
    <source>
        <dbReference type="ARBA" id="ARBA00023027"/>
    </source>
</evidence>
<dbReference type="RefSeq" id="WP_344931663.1">
    <property type="nucleotide sequence ID" value="NZ_BAABDM010000001.1"/>
</dbReference>
<dbReference type="InterPro" id="IPR015590">
    <property type="entry name" value="Aldehyde_DH_dom"/>
</dbReference>
<dbReference type="InterPro" id="IPR016161">
    <property type="entry name" value="Ald_DH/histidinol_DH"/>
</dbReference>
<keyword evidence="1" id="KW-0560">Oxidoreductase</keyword>
<name>A0ABP7W6M0_9GAMM</name>
<proteinExistence type="predicted"/>
<dbReference type="InterPro" id="IPR016163">
    <property type="entry name" value="Ald_DH_C"/>
</dbReference>
<keyword evidence="5" id="KW-1185">Reference proteome</keyword>
<feature type="domain" description="Aldehyde dehydrogenase" evidence="3">
    <location>
        <begin position="38"/>
        <end position="424"/>
    </location>
</feature>
<dbReference type="PIRSF" id="PIRSF036410">
    <property type="entry name" value="EutE_PduP"/>
    <property type="match status" value="1"/>
</dbReference>
<reference evidence="5" key="1">
    <citation type="journal article" date="2019" name="Int. J. Syst. Evol. Microbiol.">
        <title>The Global Catalogue of Microorganisms (GCM) 10K type strain sequencing project: providing services to taxonomists for standard genome sequencing and annotation.</title>
        <authorList>
            <consortium name="The Broad Institute Genomics Platform"/>
            <consortium name="The Broad Institute Genome Sequencing Center for Infectious Disease"/>
            <person name="Wu L."/>
            <person name="Ma J."/>
        </authorList>
    </citation>
    <scope>NUCLEOTIDE SEQUENCE [LARGE SCALE GENOMIC DNA]</scope>
    <source>
        <strain evidence="5">JCM 17304</strain>
    </source>
</reference>
<keyword evidence="2" id="KW-0520">NAD</keyword>
<organism evidence="4 5">
    <name type="scientific">Zhongshania borealis</name>
    <dbReference type="NCBI Taxonomy" id="889488"/>
    <lineage>
        <taxon>Bacteria</taxon>
        <taxon>Pseudomonadati</taxon>
        <taxon>Pseudomonadota</taxon>
        <taxon>Gammaproteobacteria</taxon>
        <taxon>Cellvibrionales</taxon>
        <taxon>Spongiibacteraceae</taxon>
        <taxon>Zhongshania</taxon>
    </lineage>
</organism>
<dbReference type="InterPro" id="IPR016162">
    <property type="entry name" value="Ald_DH_N"/>
</dbReference>
<dbReference type="InterPro" id="IPR012408">
    <property type="entry name" value="Acetald_propionald_DH-rel"/>
</dbReference>
<gene>
    <name evidence="4" type="ORF">GCM10022414_00760</name>
</gene>
<dbReference type="NCBIfam" id="NF011927">
    <property type="entry name" value="PRK15398.1"/>
    <property type="match status" value="1"/>
</dbReference>
<evidence type="ECO:0000256" key="1">
    <source>
        <dbReference type="ARBA" id="ARBA00023002"/>
    </source>
</evidence>
<dbReference type="Gene3D" id="3.40.605.10">
    <property type="entry name" value="Aldehyde Dehydrogenase, Chain A, domain 1"/>
    <property type="match status" value="1"/>
</dbReference>
<sequence>MVQTHIDPQQLETIVRRVIEQMHAPQLDGERYGVFTSLDDAVAAAGRAQPYLRNLAQRNAVIAAIRALASEHLQELCELAVSETGFGRVADKVRKNRLVIDKTPGSEALITTAMTGDHGLSLLENAPWGVIASITPSTNPSATILNNAISMIAGGNSVVFSPHPAAKAVSQRTIQLINQASVSVGGPASIVSCVESPTIESANQLFIYPGIHLLTITGGDAVVAAARKVSDKRLIAAGPGNPPVVVDETADIERAAISIVQGASFDNNIVCVDEKEIIAVDSIADALMKAMCRHGAVQITAEQGEAVAQLVLADYPGAKAHSKVEWIGRDAAKIAAAAGFTVPADTRLLVMEAPRDHVFATTELMLPVIAMIRAKDADQAIDWAIDLEQGNLHSAAMHSRNIDNLSRMAAEINTSLFVKNGPCVAGLGAGGEGWTSMTISTPTGEGVTNAATFVRKRRCTLVDAFRIV</sequence>
<evidence type="ECO:0000313" key="5">
    <source>
        <dbReference type="Proteomes" id="UP001500392"/>
    </source>
</evidence>
<dbReference type="Proteomes" id="UP001500392">
    <property type="component" value="Unassembled WGS sequence"/>
</dbReference>
<evidence type="ECO:0000259" key="3">
    <source>
        <dbReference type="Pfam" id="PF00171"/>
    </source>
</evidence>
<dbReference type="Gene3D" id="3.40.309.10">
    <property type="entry name" value="Aldehyde Dehydrogenase, Chain A, domain 2"/>
    <property type="match status" value="1"/>
</dbReference>
<evidence type="ECO:0000313" key="4">
    <source>
        <dbReference type="EMBL" id="GAA4082160.1"/>
    </source>
</evidence>
<dbReference type="PANTHER" id="PTHR11699">
    <property type="entry name" value="ALDEHYDE DEHYDROGENASE-RELATED"/>
    <property type="match status" value="1"/>
</dbReference>
<accession>A0ABP7W6M0</accession>
<dbReference type="SUPFAM" id="SSF53720">
    <property type="entry name" value="ALDH-like"/>
    <property type="match status" value="1"/>
</dbReference>
<dbReference type="CDD" id="cd07121">
    <property type="entry name" value="ALDH_EutE"/>
    <property type="match status" value="1"/>
</dbReference>
<dbReference type="EMBL" id="BAABDM010000001">
    <property type="protein sequence ID" value="GAA4082160.1"/>
    <property type="molecule type" value="Genomic_DNA"/>
</dbReference>